<accession>A0A9P5Q6C0</accession>
<reference evidence="1" key="1">
    <citation type="submission" date="2020-11" db="EMBL/GenBank/DDBJ databases">
        <authorList>
            <consortium name="DOE Joint Genome Institute"/>
            <person name="Ahrendt S."/>
            <person name="Riley R."/>
            <person name="Andreopoulos W."/>
            <person name="Labutti K."/>
            <person name="Pangilinan J."/>
            <person name="Ruiz-Duenas F.J."/>
            <person name="Barrasa J.M."/>
            <person name="Sanchez-Garcia M."/>
            <person name="Camarero S."/>
            <person name="Miyauchi S."/>
            <person name="Serrano A."/>
            <person name="Linde D."/>
            <person name="Babiker R."/>
            <person name="Drula E."/>
            <person name="Ayuso-Fernandez I."/>
            <person name="Pacheco R."/>
            <person name="Padilla G."/>
            <person name="Ferreira P."/>
            <person name="Barriuso J."/>
            <person name="Kellner H."/>
            <person name="Castanera R."/>
            <person name="Alfaro M."/>
            <person name="Ramirez L."/>
            <person name="Pisabarro A.G."/>
            <person name="Kuo A."/>
            <person name="Tritt A."/>
            <person name="Lipzen A."/>
            <person name="He G."/>
            <person name="Yan M."/>
            <person name="Ng V."/>
            <person name="Cullen D."/>
            <person name="Martin F."/>
            <person name="Rosso M.-N."/>
            <person name="Henrissat B."/>
            <person name="Hibbett D."/>
            <person name="Martinez A.T."/>
            <person name="Grigoriev I.V."/>
        </authorList>
    </citation>
    <scope>NUCLEOTIDE SEQUENCE</scope>
    <source>
        <strain evidence="1">AH 40177</strain>
    </source>
</reference>
<dbReference type="EMBL" id="JADNRY010000009">
    <property type="protein sequence ID" value="KAF9075594.1"/>
    <property type="molecule type" value="Genomic_DNA"/>
</dbReference>
<sequence>MYHWTLCFPSFQAVCYRRAERGAHAYMAREKWLSSLSPLVFTAAFEARDPLALNVLRTCARDLADQICIVVGDSIEETPGVVNASESVICFGGSLVGLDVYRKLVLDCFHVCRICG</sequence>
<dbReference type="OrthoDB" id="311172at2759"/>
<dbReference type="Gene3D" id="3.30.420.40">
    <property type="match status" value="1"/>
</dbReference>
<evidence type="ECO:0000313" key="1">
    <source>
        <dbReference type="EMBL" id="KAF9075594.1"/>
    </source>
</evidence>
<dbReference type="InterPro" id="IPR043129">
    <property type="entry name" value="ATPase_NBD"/>
</dbReference>
<keyword evidence="2" id="KW-1185">Reference proteome</keyword>
<comment type="caution">
    <text evidence="1">The sequence shown here is derived from an EMBL/GenBank/DDBJ whole genome shotgun (WGS) entry which is preliminary data.</text>
</comment>
<proteinExistence type="predicted"/>
<name>A0A9P5Q6C0_9AGAR</name>
<protein>
    <submittedName>
        <fullName evidence="1">Uncharacterized protein</fullName>
    </submittedName>
</protein>
<dbReference type="Proteomes" id="UP000772434">
    <property type="component" value="Unassembled WGS sequence"/>
</dbReference>
<evidence type="ECO:0000313" key="2">
    <source>
        <dbReference type="Proteomes" id="UP000772434"/>
    </source>
</evidence>
<gene>
    <name evidence="1" type="ORF">BDP27DRAFT_1315314</name>
</gene>
<dbReference type="AlphaFoldDB" id="A0A9P5Q6C0"/>
<organism evidence="1 2">
    <name type="scientific">Rhodocollybia butyracea</name>
    <dbReference type="NCBI Taxonomy" id="206335"/>
    <lineage>
        <taxon>Eukaryota</taxon>
        <taxon>Fungi</taxon>
        <taxon>Dikarya</taxon>
        <taxon>Basidiomycota</taxon>
        <taxon>Agaricomycotina</taxon>
        <taxon>Agaricomycetes</taxon>
        <taxon>Agaricomycetidae</taxon>
        <taxon>Agaricales</taxon>
        <taxon>Marasmiineae</taxon>
        <taxon>Omphalotaceae</taxon>
        <taxon>Rhodocollybia</taxon>
    </lineage>
</organism>
<dbReference type="SUPFAM" id="SSF53067">
    <property type="entry name" value="Actin-like ATPase domain"/>
    <property type="match status" value="1"/>
</dbReference>